<comment type="similarity">
    <text evidence="1">Belongs to the DEAD box helicase family. DDX1 subfamily.</text>
</comment>
<dbReference type="InterPro" id="IPR043136">
    <property type="entry name" value="B30.2/SPRY_sf"/>
</dbReference>
<dbReference type="InterPro" id="IPR027417">
    <property type="entry name" value="P-loop_NTPase"/>
</dbReference>
<dbReference type="AlphaFoldDB" id="A0A9W7G8N4"/>
<dbReference type="InterPro" id="IPR001870">
    <property type="entry name" value="B30.2/SPRY"/>
</dbReference>
<keyword evidence="2" id="KW-0540">Nuclease</keyword>
<evidence type="ECO:0000313" key="12">
    <source>
        <dbReference type="EMBL" id="GMI36083.1"/>
    </source>
</evidence>
<dbReference type="PANTHER" id="PTHR47959:SF13">
    <property type="entry name" value="ATP-DEPENDENT RNA HELICASE RHLE"/>
    <property type="match status" value="1"/>
</dbReference>
<evidence type="ECO:0000256" key="6">
    <source>
        <dbReference type="ARBA" id="ARBA00022839"/>
    </source>
</evidence>
<feature type="domain" description="Helicase C-terminal" evidence="11">
    <location>
        <begin position="518"/>
        <end position="711"/>
    </location>
</feature>
<dbReference type="CDD" id="cd18787">
    <property type="entry name" value="SF2_C_DEAD"/>
    <property type="match status" value="1"/>
</dbReference>
<protein>
    <recommendedName>
        <fullName evidence="14">RNA helicase</fullName>
    </recommendedName>
</protein>
<dbReference type="PANTHER" id="PTHR47959">
    <property type="entry name" value="ATP-DEPENDENT RNA HELICASE RHLE-RELATED"/>
    <property type="match status" value="1"/>
</dbReference>
<evidence type="ECO:0000259" key="11">
    <source>
        <dbReference type="PROSITE" id="PS51194"/>
    </source>
</evidence>
<dbReference type="InterPro" id="IPR001650">
    <property type="entry name" value="Helicase_C-like"/>
</dbReference>
<gene>
    <name evidence="12" type="ORF">TrCOL_g4434</name>
</gene>
<dbReference type="InterPro" id="IPR013320">
    <property type="entry name" value="ConA-like_dom_sf"/>
</dbReference>
<dbReference type="GO" id="GO:0005829">
    <property type="term" value="C:cytosol"/>
    <property type="evidence" value="ECO:0007669"/>
    <property type="project" value="TreeGrafter"/>
</dbReference>
<dbReference type="InterPro" id="IPR011545">
    <property type="entry name" value="DEAD/DEAH_box_helicase_dom"/>
</dbReference>
<reference evidence="13" key="1">
    <citation type="journal article" date="2023" name="Commun. Biol.">
        <title>Genome analysis of Parmales, the sister group of diatoms, reveals the evolutionary specialization of diatoms from phago-mixotrophs to photoautotrophs.</title>
        <authorList>
            <person name="Ban H."/>
            <person name="Sato S."/>
            <person name="Yoshikawa S."/>
            <person name="Yamada K."/>
            <person name="Nakamura Y."/>
            <person name="Ichinomiya M."/>
            <person name="Sato N."/>
            <person name="Blanc-Mathieu R."/>
            <person name="Endo H."/>
            <person name="Kuwata A."/>
            <person name="Ogata H."/>
        </authorList>
    </citation>
    <scope>NUCLEOTIDE SEQUENCE [LARGE SCALE GENOMIC DNA]</scope>
</reference>
<dbReference type="OrthoDB" id="1735at2759"/>
<keyword evidence="5" id="KW-0347">Helicase</keyword>
<dbReference type="Gene3D" id="2.60.120.920">
    <property type="match status" value="1"/>
</dbReference>
<evidence type="ECO:0000259" key="10">
    <source>
        <dbReference type="PROSITE" id="PS51192"/>
    </source>
</evidence>
<keyword evidence="13" id="KW-1185">Reference proteome</keyword>
<dbReference type="SUPFAM" id="SSF49899">
    <property type="entry name" value="Concanavalin A-like lectins/glucanases"/>
    <property type="match status" value="1"/>
</dbReference>
<comment type="caution">
    <text evidence="12">The sequence shown here is derived from an EMBL/GenBank/DDBJ whole genome shotgun (WGS) entry which is preliminary data.</text>
</comment>
<dbReference type="InterPro" id="IPR003877">
    <property type="entry name" value="SPRY_dom"/>
</dbReference>
<keyword evidence="3" id="KW-0547">Nucleotide-binding</keyword>
<organism evidence="12 13">
    <name type="scientific">Triparma columacea</name>
    <dbReference type="NCBI Taxonomy" id="722753"/>
    <lineage>
        <taxon>Eukaryota</taxon>
        <taxon>Sar</taxon>
        <taxon>Stramenopiles</taxon>
        <taxon>Ochrophyta</taxon>
        <taxon>Bolidophyceae</taxon>
        <taxon>Parmales</taxon>
        <taxon>Triparmaceae</taxon>
        <taxon>Triparma</taxon>
    </lineage>
</organism>
<keyword evidence="4" id="KW-0378">Hydrolase</keyword>
<evidence type="ECO:0000256" key="8">
    <source>
        <dbReference type="SAM" id="MobiDB-lite"/>
    </source>
</evidence>
<feature type="domain" description="B30.2/SPRY" evidence="9">
    <location>
        <begin position="71"/>
        <end position="254"/>
    </location>
</feature>
<evidence type="ECO:0008006" key="14">
    <source>
        <dbReference type="Google" id="ProtNLM"/>
    </source>
</evidence>
<accession>A0A9W7G8N4</accession>
<name>A0A9W7G8N4_9STRA</name>
<dbReference type="PROSITE" id="PS51194">
    <property type="entry name" value="HELICASE_CTER"/>
    <property type="match status" value="1"/>
</dbReference>
<proteinExistence type="inferred from homology"/>
<evidence type="ECO:0000256" key="5">
    <source>
        <dbReference type="ARBA" id="ARBA00022806"/>
    </source>
</evidence>
<dbReference type="GO" id="GO:0004527">
    <property type="term" value="F:exonuclease activity"/>
    <property type="evidence" value="ECO:0007669"/>
    <property type="project" value="UniProtKB-KW"/>
</dbReference>
<evidence type="ECO:0000256" key="4">
    <source>
        <dbReference type="ARBA" id="ARBA00022801"/>
    </source>
</evidence>
<dbReference type="SMART" id="SM00487">
    <property type="entry name" value="DEXDc"/>
    <property type="match status" value="1"/>
</dbReference>
<evidence type="ECO:0000313" key="13">
    <source>
        <dbReference type="Proteomes" id="UP001165065"/>
    </source>
</evidence>
<dbReference type="SMART" id="SM00449">
    <property type="entry name" value="SPRY"/>
    <property type="match status" value="1"/>
</dbReference>
<dbReference type="Pfam" id="PF00270">
    <property type="entry name" value="DEAD"/>
    <property type="match status" value="2"/>
</dbReference>
<dbReference type="EMBL" id="BRYA01000062">
    <property type="protein sequence ID" value="GMI36083.1"/>
    <property type="molecule type" value="Genomic_DNA"/>
</dbReference>
<dbReference type="InterPro" id="IPR014001">
    <property type="entry name" value="Helicase_ATP-bd"/>
</dbReference>
<dbReference type="Gene3D" id="3.40.50.300">
    <property type="entry name" value="P-loop containing nucleotide triphosphate hydrolases"/>
    <property type="match status" value="3"/>
</dbReference>
<dbReference type="GO" id="GO:0005524">
    <property type="term" value="F:ATP binding"/>
    <property type="evidence" value="ECO:0007669"/>
    <property type="project" value="UniProtKB-KW"/>
</dbReference>
<dbReference type="GO" id="GO:0003676">
    <property type="term" value="F:nucleic acid binding"/>
    <property type="evidence" value="ECO:0007669"/>
    <property type="project" value="InterPro"/>
</dbReference>
<dbReference type="InterPro" id="IPR050079">
    <property type="entry name" value="DEAD_box_RNA_helicase"/>
</dbReference>
<dbReference type="GO" id="GO:0003724">
    <property type="term" value="F:RNA helicase activity"/>
    <property type="evidence" value="ECO:0007669"/>
    <property type="project" value="TreeGrafter"/>
</dbReference>
<dbReference type="Proteomes" id="UP001165065">
    <property type="component" value="Unassembled WGS sequence"/>
</dbReference>
<dbReference type="SUPFAM" id="SSF52540">
    <property type="entry name" value="P-loop containing nucleoside triphosphate hydrolases"/>
    <property type="match status" value="2"/>
</dbReference>
<dbReference type="SMART" id="SM00490">
    <property type="entry name" value="HELICc"/>
    <property type="match status" value="1"/>
</dbReference>
<evidence type="ECO:0000256" key="3">
    <source>
        <dbReference type="ARBA" id="ARBA00022741"/>
    </source>
</evidence>
<feature type="domain" description="Helicase ATP-binding" evidence="10">
    <location>
        <begin position="292"/>
        <end position="433"/>
    </location>
</feature>
<keyword evidence="6" id="KW-0269">Exonuclease</keyword>
<dbReference type="Pfam" id="PF00271">
    <property type="entry name" value="Helicase_C"/>
    <property type="match status" value="1"/>
</dbReference>
<feature type="region of interest" description="Disordered" evidence="8">
    <location>
        <begin position="773"/>
        <end position="809"/>
    </location>
</feature>
<sequence length="809" mass="88123">MSGGWEALPLLDELLSYVATTDWMLPTAIQEEAIPLILGGGDVLAAAETGSGKTGAFALPVLQLCVEEYREKREGKRGVVKTDVRKDEPYFVMSSVDRDPSISLASGGLTVQTRKENGWAGVRCTTGVASGSYSFAVKCEDEGIVRVGVASSAARLELGKDTASYGFGGTGMKVQSSKFEKWGESYGKGDVVGCYFSIGEDRRVQVGWTKNGKDLGIGFDTVVGESELEGGLFPTVAMKNAQCTFDLGAGGLGSLGGVAFSEADEAVLVKNENARGEQDTEGGGYTTGWNGNGPLAIVLEPVRDLAEQTYNTFASLASNLNDPPIKAALLVGGYSPKPVLERLKNNDVDVLVGTVPIISQFMKQKKINPKRCKFFVLDEADQLAEKDNVEGVKAIYSMLPRSKLDLQVCFFSATLHSESVKSLVSEICSKPMWIDLKGKESVPDTVHHCVIRVDPKKHDLDNLVLAKSINLLGSEAKKWVVTDAVHHKYGKVEEEVEWEVMSEEEKMSQRIKAMKPVVLLKLIEQLDMEQVLVFCRTNLDCDHLEKFFVAAGGGGKFSGKKEGGKQGIYSCCVLAGMRSQQERKQNLEAFKDGEVRILIATDVAARGIDVSGLPYVVNMTLPEQSENYIHRVGRVGRAERMGLAISLVAANVKEKVWWCQNKKKPPQFDRRLFDEGGNCKWQSEGKMMHEVEKRLGNLKVTPIQLPHLDLPPDIQQMLKSGGYGEMQGTDASNPDFAIHLAELVGEVRELGALEFNLQTNWLRSVYRKAQEGEEGEGMGQMQINADGKHSSSMFGLQLPGEGAGGGVDK</sequence>
<dbReference type="PROSITE" id="PS51192">
    <property type="entry name" value="HELICASE_ATP_BIND_1"/>
    <property type="match status" value="1"/>
</dbReference>
<keyword evidence="7" id="KW-0067">ATP-binding</keyword>
<evidence type="ECO:0000256" key="2">
    <source>
        <dbReference type="ARBA" id="ARBA00022722"/>
    </source>
</evidence>
<evidence type="ECO:0000256" key="7">
    <source>
        <dbReference type="ARBA" id="ARBA00022840"/>
    </source>
</evidence>
<dbReference type="PROSITE" id="PS50188">
    <property type="entry name" value="B302_SPRY"/>
    <property type="match status" value="1"/>
</dbReference>
<dbReference type="Pfam" id="PF00622">
    <property type="entry name" value="SPRY"/>
    <property type="match status" value="1"/>
</dbReference>
<evidence type="ECO:0000259" key="9">
    <source>
        <dbReference type="PROSITE" id="PS50188"/>
    </source>
</evidence>
<evidence type="ECO:0000256" key="1">
    <source>
        <dbReference type="ARBA" id="ARBA00008765"/>
    </source>
</evidence>